<evidence type="ECO:0000313" key="1">
    <source>
        <dbReference type="EMBL" id="VAW61142.1"/>
    </source>
</evidence>
<gene>
    <name evidence="1" type="ORF">MNBD_GAMMA11-306</name>
</gene>
<organism evidence="1">
    <name type="scientific">hydrothermal vent metagenome</name>
    <dbReference type="NCBI Taxonomy" id="652676"/>
    <lineage>
        <taxon>unclassified sequences</taxon>
        <taxon>metagenomes</taxon>
        <taxon>ecological metagenomes</taxon>
    </lineage>
</organism>
<dbReference type="EMBL" id="UOFG01000139">
    <property type="protein sequence ID" value="VAW61142.1"/>
    <property type="molecule type" value="Genomic_DNA"/>
</dbReference>
<proteinExistence type="predicted"/>
<protein>
    <submittedName>
        <fullName evidence="1">Uncharacterized protein</fullName>
    </submittedName>
</protein>
<feature type="non-terminal residue" evidence="1">
    <location>
        <position position="166"/>
    </location>
</feature>
<accession>A0A3B0XCI7</accession>
<reference evidence="1" key="1">
    <citation type="submission" date="2018-06" db="EMBL/GenBank/DDBJ databases">
        <authorList>
            <person name="Zhirakovskaya E."/>
        </authorList>
    </citation>
    <scope>NUCLEOTIDE SEQUENCE</scope>
</reference>
<name>A0A3B0XCI7_9ZZZZ</name>
<dbReference type="AlphaFoldDB" id="A0A3B0XCI7"/>
<sequence>MQYLLRSGSKKEPCFLSRISPSRRFLSPLTVLFCAMGLTAQIEAASDKTITENFTNNSSADYLISDSGPRGNRERIAYSDDTGFGWGGYNAEFRGTGATIAMRDNGNDIRIKDRAANFTNANRGGTYLYTLFAANAAQGDLSPTQSIDLTGSDATITFETTTASPD</sequence>